<keyword evidence="3" id="KW-0677">Repeat</keyword>
<sequence>MKLSEKEKCLAGLLYDANYDQELLADRIKCKDICHRYNQLLPSQLEERKQLLRGLLGKTGKEFLIEQPFYCDYGYNISIGENFYCNVNCVILDGAPVTFGDNVFIA</sequence>
<gene>
    <name evidence="6" type="ORF">EVA_16777</name>
</gene>
<reference evidence="6" key="1">
    <citation type="journal article" date="2012" name="PLoS ONE">
        <title>Gene sets for utilization of primary and secondary nutrition supplies in the distal gut of endangered iberian lynx.</title>
        <authorList>
            <person name="Alcaide M."/>
            <person name="Messina E."/>
            <person name="Richter M."/>
            <person name="Bargiela R."/>
            <person name="Peplies J."/>
            <person name="Huws S.A."/>
            <person name="Newbold C.J."/>
            <person name="Golyshin P.N."/>
            <person name="Simon M.A."/>
            <person name="Lopez G."/>
            <person name="Yakimov M.M."/>
            <person name="Ferrer M."/>
        </authorList>
    </citation>
    <scope>NUCLEOTIDE SEQUENCE</scope>
</reference>
<dbReference type="InterPro" id="IPR039369">
    <property type="entry name" value="LacA-like"/>
</dbReference>
<evidence type="ECO:0000256" key="4">
    <source>
        <dbReference type="ARBA" id="ARBA00023315"/>
    </source>
</evidence>
<protein>
    <submittedName>
        <fullName evidence="6">Galactoside O-acetyltransferase</fullName>
    </submittedName>
</protein>
<feature type="non-terminal residue" evidence="6">
    <location>
        <position position="106"/>
    </location>
</feature>
<dbReference type="AlphaFoldDB" id="J9G006"/>
<dbReference type="InterPro" id="IPR024688">
    <property type="entry name" value="Mac_dom"/>
</dbReference>
<evidence type="ECO:0000313" key="6">
    <source>
        <dbReference type="EMBL" id="EJW95117.1"/>
    </source>
</evidence>
<dbReference type="Pfam" id="PF12464">
    <property type="entry name" value="Mac"/>
    <property type="match status" value="1"/>
</dbReference>
<dbReference type="PANTHER" id="PTHR43017:SF1">
    <property type="entry name" value="ACETYLTRANSFERASE YJL218W-RELATED"/>
    <property type="match status" value="1"/>
</dbReference>
<dbReference type="PANTHER" id="PTHR43017">
    <property type="entry name" value="GALACTOSIDE O-ACETYLTRANSFERASE"/>
    <property type="match status" value="1"/>
</dbReference>
<dbReference type="GO" id="GO:0008870">
    <property type="term" value="F:galactoside O-acetyltransferase activity"/>
    <property type="evidence" value="ECO:0007669"/>
    <property type="project" value="TreeGrafter"/>
</dbReference>
<comment type="similarity">
    <text evidence="1">Belongs to the transferase hexapeptide repeat family.</text>
</comment>
<evidence type="ECO:0000259" key="5">
    <source>
        <dbReference type="SMART" id="SM01266"/>
    </source>
</evidence>
<dbReference type="EMBL" id="AMCI01005993">
    <property type="protein sequence ID" value="EJW95117.1"/>
    <property type="molecule type" value="Genomic_DNA"/>
</dbReference>
<organism evidence="6">
    <name type="scientific">gut metagenome</name>
    <dbReference type="NCBI Taxonomy" id="749906"/>
    <lineage>
        <taxon>unclassified sequences</taxon>
        <taxon>metagenomes</taxon>
        <taxon>organismal metagenomes</taxon>
    </lineage>
</organism>
<name>J9G006_9ZZZZ</name>
<dbReference type="Gene3D" id="2.160.10.10">
    <property type="entry name" value="Hexapeptide repeat proteins"/>
    <property type="match status" value="1"/>
</dbReference>
<dbReference type="SUPFAM" id="SSF51161">
    <property type="entry name" value="Trimeric LpxA-like enzymes"/>
    <property type="match status" value="1"/>
</dbReference>
<dbReference type="SMART" id="SM01266">
    <property type="entry name" value="Mac"/>
    <property type="match status" value="1"/>
</dbReference>
<feature type="domain" description="Maltose/galactoside acetyltransferase" evidence="5">
    <location>
        <begin position="6"/>
        <end position="61"/>
    </location>
</feature>
<evidence type="ECO:0000256" key="1">
    <source>
        <dbReference type="ARBA" id="ARBA00007274"/>
    </source>
</evidence>
<keyword evidence="2 6" id="KW-0808">Transferase</keyword>
<evidence type="ECO:0000256" key="3">
    <source>
        <dbReference type="ARBA" id="ARBA00022737"/>
    </source>
</evidence>
<evidence type="ECO:0000256" key="2">
    <source>
        <dbReference type="ARBA" id="ARBA00022679"/>
    </source>
</evidence>
<comment type="caution">
    <text evidence="6">The sequence shown here is derived from an EMBL/GenBank/DDBJ whole genome shotgun (WGS) entry which is preliminary data.</text>
</comment>
<proteinExistence type="inferred from homology"/>
<dbReference type="InterPro" id="IPR011004">
    <property type="entry name" value="Trimer_LpxA-like_sf"/>
</dbReference>
<accession>J9G006</accession>
<keyword evidence="4" id="KW-0012">Acyltransferase</keyword>